<dbReference type="AlphaFoldDB" id="A0A0K8TLZ5"/>
<evidence type="ECO:0000256" key="3">
    <source>
        <dbReference type="ARBA" id="ARBA00022692"/>
    </source>
</evidence>
<dbReference type="GO" id="GO:0004758">
    <property type="term" value="F:serine C-palmitoyltransferase activity"/>
    <property type="evidence" value="ECO:0007669"/>
    <property type="project" value="TreeGrafter"/>
</dbReference>
<evidence type="ECO:0000256" key="8">
    <source>
        <dbReference type="ARBA" id="ARBA00023136"/>
    </source>
</evidence>
<name>A0A0K8TLZ5_TABBR</name>
<keyword evidence="8 10" id="KW-0472">Membrane</keyword>
<dbReference type="PANTHER" id="PTHR47084">
    <property type="entry name" value="SERINE PALMITOYLTRANSFERASE SMALL SUBUNIT A"/>
    <property type="match status" value="1"/>
</dbReference>
<dbReference type="GO" id="GO:0046513">
    <property type="term" value="P:ceramide biosynthetic process"/>
    <property type="evidence" value="ECO:0007669"/>
    <property type="project" value="TreeGrafter"/>
</dbReference>
<evidence type="ECO:0000256" key="10">
    <source>
        <dbReference type="SAM" id="Phobius"/>
    </source>
</evidence>
<dbReference type="EMBL" id="GDAI01002648">
    <property type="protein sequence ID" value="JAI14955.1"/>
    <property type="molecule type" value="mRNA"/>
</dbReference>
<protein>
    <submittedName>
        <fullName evidence="11">Putative serine palmitoyltransferase small subunit a-like protein</fullName>
    </submittedName>
</protein>
<sequence length="74" mass="8992">MLHYLKKRLAYLYFHYELVTCIYMFEPWERKLINGVVIAIICLLFFSIYVYLSKYTETLIHFLSPAPVVREVHM</sequence>
<dbReference type="GO" id="GO:0017059">
    <property type="term" value="C:serine palmitoyltransferase complex"/>
    <property type="evidence" value="ECO:0007669"/>
    <property type="project" value="TreeGrafter"/>
</dbReference>
<keyword evidence="7" id="KW-0443">Lipid metabolism</keyword>
<evidence type="ECO:0000256" key="6">
    <source>
        <dbReference type="ARBA" id="ARBA00022989"/>
    </source>
</evidence>
<dbReference type="GO" id="GO:0005789">
    <property type="term" value="C:endoplasmic reticulum membrane"/>
    <property type="evidence" value="ECO:0007669"/>
    <property type="project" value="UniProtKB-SubCell"/>
</dbReference>
<dbReference type="InterPro" id="IPR024512">
    <property type="entry name" value="Ser_palmitoyltrfase_ssu-like"/>
</dbReference>
<evidence type="ECO:0000256" key="2">
    <source>
        <dbReference type="ARBA" id="ARBA00005189"/>
    </source>
</evidence>
<evidence type="ECO:0000256" key="4">
    <source>
        <dbReference type="ARBA" id="ARBA00022824"/>
    </source>
</evidence>
<reference evidence="11" key="1">
    <citation type="journal article" date="2015" name="Insect Biochem. Mol. Biol.">
        <title>An insight into the sialome of the horse fly, Tabanus bromius.</title>
        <authorList>
            <person name="Ribeiro J.M."/>
            <person name="Kazimirova M."/>
            <person name="Takac P."/>
            <person name="Andersen J.F."/>
            <person name="Francischetti I.M."/>
        </authorList>
    </citation>
    <scope>NUCLEOTIDE SEQUENCE</scope>
</reference>
<evidence type="ECO:0000256" key="9">
    <source>
        <dbReference type="ARBA" id="ARBA00038370"/>
    </source>
</evidence>
<comment type="subcellular location">
    <subcellularLocation>
        <location evidence="1">Endoplasmic reticulum membrane</location>
        <topology evidence="1">Multi-pass membrane protein</topology>
    </subcellularLocation>
</comment>
<keyword evidence="5" id="KW-0746">Sphingolipid metabolism</keyword>
<keyword evidence="4" id="KW-0256">Endoplasmic reticulum</keyword>
<keyword evidence="6 10" id="KW-1133">Transmembrane helix</keyword>
<dbReference type="PANTHER" id="PTHR47084:SF1">
    <property type="entry name" value="SERINE PALMITOYLTRANSFERASE SMALL SUBUNIT A"/>
    <property type="match status" value="1"/>
</dbReference>
<evidence type="ECO:0000256" key="5">
    <source>
        <dbReference type="ARBA" id="ARBA00022919"/>
    </source>
</evidence>
<accession>A0A0K8TLZ5</accession>
<comment type="pathway">
    <text evidence="2">Lipid metabolism.</text>
</comment>
<keyword evidence="3 10" id="KW-0812">Transmembrane</keyword>
<dbReference type="Pfam" id="PF11779">
    <property type="entry name" value="SPT_ssu-like"/>
    <property type="match status" value="1"/>
</dbReference>
<organism evidence="11">
    <name type="scientific">Tabanus bromius</name>
    <name type="common">Band-eyed brown horse fly</name>
    <dbReference type="NCBI Taxonomy" id="304241"/>
    <lineage>
        <taxon>Eukaryota</taxon>
        <taxon>Metazoa</taxon>
        <taxon>Ecdysozoa</taxon>
        <taxon>Arthropoda</taxon>
        <taxon>Hexapoda</taxon>
        <taxon>Insecta</taxon>
        <taxon>Pterygota</taxon>
        <taxon>Neoptera</taxon>
        <taxon>Endopterygota</taxon>
        <taxon>Diptera</taxon>
        <taxon>Brachycera</taxon>
        <taxon>Tabanomorpha</taxon>
        <taxon>Tabanoidea</taxon>
        <taxon>Tabanidae</taxon>
        <taxon>Tabanus</taxon>
    </lineage>
</organism>
<keyword evidence="11" id="KW-0808">Transferase</keyword>
<evidence type="ECO:0000256" key="7">
    <source>
        <dbReference type="ARBA" id="ARBA00023098"/>
    </source>
</evidence>
<feature type="transmembrane region" description="Helical" evidence="10">
    <location>
        <begin position="32"/>
        <end position="52"/>
    </location>
</feature>
<proteinExistence type="evidence at transcript level"/>
<dbReference type="InterPro" id="IPR051900">
    <property type="entry name" value="SPT_small_subunit"/>
</dbReference>
<evidence type="ECO:0000313" key="11">
    <source>
        <dbReference type="EMBL" id="JAI14955.1"/>
    </source>
</evidence>
<comment type="similarity">
    <text evidence="9">Belongs to the SPTSS family. SPTSSA subfamily.</text>
</comment>
<evidence type="ECO:0000256" key="1">
    <source>
        <dbReference type="ARBA" id="ARBA00004477"/>
    </source>
</evidence>